<reference evidence="1 2" key="1">
    <citation type="submission" date="2013-12" db="EMBL/GenBank/DDBJ databases">
        <authorList>
            <person name="Cubeta M."/>
            <person name="Pakala S."/>
            <person name="Fedorova N."/>
            <person name="Thomas E."/>
            <person name="Dean R."/>
            <person name="Jabaji S."/>
            <person name="Neate S."/>
            <person name="Toda T."/>
            <person name="Tavantzis S."/>
            <person name="Vilgalys R."/>
            <person name="Bharathan N."/>
            <person name="Pakala S."/>
            <person name="Losada L.S."/>
            <person name="Zafar N."/>
            <person name="Nierman W."/>
        </authorList>
    </citation>
    <scope>NUCLEOTIDE SEQUENCE [LARGE SCALE GENOMIC DNA]</scope>
    <source>
        <strain evidence="1 2">123E</strain>
    </source>
</reference>
<dbReference type="SUPFAM" id="SSF53335">
    <property type="entry name" value="S-adenosyl-L-methionine-dependent methyltransferases"/>
    <property type="match status" value="1"/>
</dbReference>
<sequence>MAANAYYDVDSEGVVYWVKPESHLEDIHDSDIHSDSGESSDSSDTLMSCEISDYFHEINGRVFVNNPNVPLWYPIDEHRRLDLQHKLLKLVYGANHFGPVAEVLQPRQYDKPRVLDICTRNGAWVQEMALEFPHAQFLSIDVAPIVDHVPRANVIFEVYDISAGILESDETFDFVRISQITEIVKDVPGILREAHRLLKPGGLLLVVESETAFYECHDTNQHSLKSTPLTWRATDALHRALAAQGVEVNTCQLIAGWLSSESYLWESYEPGSFLPFENIRSGTRIIYAGGWDADVRLQEIRLLLAQHGTVCWRNLAAVIATLGLSEQDVRELLDGAVRELKDPCTRYAAKFHDVFARKGLSTLG</sequence>
<dbReference type="STRING" id="1423351.A0A074RR14"/>
<dbReference type="OrthoDB" id="2013972at2759"/>
<dbReference type="Gene3D" id="3.40.50.150">
    <property type="entry name" value="Vaccinia Virus protein VP39"/>
    <property type="match status" value="1"/>
</dbReference>
<dbReference type="CDD" id="cd02440">
    <property type="entry name" value="AdoMet_MTases"/>
    <property type="match status" value="1"/>
</dbReference>
<evidence type="ECO:0000313" key="1">
    <source>
        <dbReference type="EMBL" id="KEP49521.1"/>
    </source>
</evidence>
<name>A0A074RR14_9AGAM</name>
<proteinExistence type="predicted"/>
<comment type="caution">
    <text evidence="1">The sequence shown here is derived from an EMBL/GenBank/DDBJ whole genome shotgun (WGS) entry which is preliminary data.</text>
</comment>
<dbReference type="EMBL" id="AZST01000354">
    <property type="protein sequence ID" value="KEP49521.1"/>
    <property type="molecule type" value="Genomic_DNA"/>
</dbReference>
<dbReference type="HOGENOM" id="CLU_010595_5_1_1"/>
<gene>
    <name evidence="1" type="ORF">V565_098750</name>
</gene>
<dbReference type="InterPro" id="IPR029063">
    <property type="entry name" value="SAM-dependent_MTases_sf"/>
</dbReference>
<dbReference type="Pfam" id="PF13489">
    <property type="entry name" value="Methyltransf_23"/>
    <property type="match status" value="1"/>
</dbReference>
<evidence type="ECO:0000313" key="2">
    <source>
        <dbReference type="Proteomes" id="UP000027456"/>
    </source>
</evidence>
<keyword evidence="2" id="KW-1185">Reference proteome</keyword>
<organism evidence="1 2">
    <name type="scientific">Rhizoctonia solani 123E</name>
    <dbReference type="NCBI Taxonomy" id="1423351"/>
    <lineage>
        <taxon>Eukaryota</taxon>
        <taxon>Fungi</taxon>
        <taxon>Dikarya</taxon>
        <taxon>Basidiomycota</taxon>
        <taxon>Agaricomycotina</taxon>
        <taxon>Agaricomycetes</taxon>
        <taxon>Cantharellales</taxon>
        <taxon>Ceratobasidiaceae</taxon>
        <taxon>Rhizoctonia</taxon>
    </lineage>
</organism>
<accession>A0A074RR14</accession>
<dbReference type="AlphaFoldDB" id="A0A074RR14"/>
<dbReference type="Proteomes" id="UP000027456">
    <property type="component" value="Unassembled WGS sequence"/>
</dbReference>
<protein>
    <submittedName>
        <fullName evidence="1">Peroxisomal adenine nucleotide transporter 1</fullName>
    </submittedName>
</protein>